<reference evidence="2 3" key="1">
    <citation type="submission" date="2018-11" db="EMBL/GenBank/DDBJ databases">
        <title>Erythrobacter spongiae sp. nov., isolated from a marine sponge.</title>
        <authorList>
            <person name="Zhuang L."/>
            <person name="Luo L."/>
        </authorList>
    </citation>
    <scope>NUCLEOTIDE SEQUENCE [LARGE SCALE GENOMIC DNA]</scope>
    <source>
        <strain evidence="2 3">HN-E23</strain>
    </source>
</reference>
<feature type="domain" description="Phytase-like" evidence="1">
    <location>
        <begin position="89"/>
        <end position="323"/>
    </location>
</feature>
<dbReference type="Proteomes" id="UP000275232">
    <property type="component" value="Unassembled WGS sequence"/>
</dbReference>
<dbReference type="InterPro" id="IPR027372">
    <property type="entry name" value="Phytase-like_dom"/>
</dbReference>
<keyword evidence="3" id="KW-1185">Reference proteome</keyword>
<dbReference type="AlphaFoldDB" id="A0A3N5CQY3"/>
<evidence type="ECO:0000313" key="2">
    <source>
        <dbReference type="EMBL" id="RPF71503.1"/>
    </source>
</evidence>
<dbReference type="EMBL" id="RPFZ01000001">
    <property type="protein sequence ID" value="RPF71503.1"/>
    <property type="molecule type" value="Genomic_DNA"/>
</dbReference>
<accession>A0A3N5CQY3</accession>
<gene>
    <name evidence="2" type="ORF">EG799_07660</name>
</gene>
<dbReference type="Pfam" id="PF13449">
    <property type="entry name" value="Phytase-like"/>
    <property type="match status" value="1"/>
</dbReference>
<proteinExistence type="predicted"/>
<evidence type="ECO:0000259" key="1">
    <source>
        <dbReference type="Pfam" id="PF13449"/>
    </source>
</evidence>
<comment type="caution">
    <text evidence="2">The sequence shown here is derived from an EMBL/GenBank/DDBJ whole genome shotgun (WGS) entry which is preliminary data.</text>
</comment>
<protein>
    <submittedName>
        <fullName evidence="2">Esterase-like activity of phytase family protein</fullName>
    </submittedName>
</protein>
<name>A0A3N5CQY3_9SPHN</name>
<organism evidence="2 3">
    <name type="scientific">Aurantiacibacter spongiae</name>
    <dbReference type="NCBI Taxonomy" id="2488860"/>
    <lineage>
        <taxon>Bacteria</taxon>
        <taxon>Pseudomonadati</taxon>
        <taxon>Pseudomonadota</taxon>
        <taxon>Alphaproteobacteria</taxon>
        <taxon>Sphingomonadales</taxon>
        <taxon>Erythrobacteraceae</taxon>
        <taxon>Aurantiacibacter</taxon>
    </lineage>
</organism>
<sequence>MRSSSPGRCPDLRPLAGPGGEGAGVRHRRIAAIAALVLGLAPSTWLRSEVVDGKLADFRITPLSDFTSDPVATGVRIEGVWEIQADNLQFGGYSALLPLAGGHLRAFSDRGYRLTFPEPGARGRFPTLSRQLALAPYAPELWDIESATRDPDGGDYWLGYESTHAFQRFSNASTPMAVRLIGGDVNWPSNSGAESLVRLADGRFLVLPESGRDALIYRGDPVETPSFATSPVSWPIAGYNPTDAAQLPDGRVIILMRRVAWGFPPFSSLLVIADPATLQAGQPWNTYLLARLDRLVPSENYEGLAVRRAGRDAAEIWMISDDNRSAFQRTLLVRMRLDYASGKVHQKARESR</sequence>
<evidence type="ECO:0000313" key="3">
    <source>
        <dbReference type="Proteomes" id="UP000275232"/>
    </source>
</evidence>